<protein>
    <submittedName>
        <fullName evidence="1">Bacteriophage protein</fullName>
    </submittedName>
</protein>
<evidence type="ECO:0000313" key="2">
    <source>
        <dbReference type="Proteomes" id="UP000050425"/>
    </source>
</evidence>
<dbReference type="RefSeq" id="WP_081025360.1">
    <property type="nucleotide sequence ID" value="NZ_LJPT01000049.1"/>
</dbReference>
<dbReference type="PATRIC" id="fig|251702.3.peg.5472"/>
<sequence length="119" mass="13421">MDLSWLASWLDSANTFFQYIWDFMASGIYQFFKDALVIITKALIYSYLQFKVIMLDIAYTVVKEISEESGVVALVKSAWGSIPGDIQSTLAFFKIPQGLTMIFSAIPARWAMKFIPGAN</sequence>
<proteinExistence type="predicted"/>
<gene>
    <name evidence="1" type="ORF">ALO88_102124</name>
</gene>
<dbReference type="AlphaFoldDB" id="A0A0P9JJC2"/>
<dbReference type="Proteomes" id="UP000050425">
    <property type="component" value="Unassembled WGS sequence"/>
</dbReference>
<dbReference type="EMBL" id="LJPT01000049">
    <property type="protein sequence ID" value="KPW50512.1"/>
    <property type="molecule type" value="Genomic_DNA"/>
</dbReference>
<reference evidence="1 2" key="1">
    <citation type="submission" date="2015-09" db="EMBL/GenBank/DDBJ databases">
        <title>Genome announcement of multiple Pseudomonas syringae strains.</title>
        <authorList>
            <person name="Thakur S."/>
            <person name="Wang P.W."/>
            <person name="Gong Y."/>
            <person name="Weir B.S."/>
            <person name="Guttman D.S."/>
        </authorList>
    </citation>
    <scope>NUCLEOTIDE SEQUENCE [LARGE SCALE GENOMIC DNA]</scope>
    <source>
        <strain evidence="1 2">ICMP4303</strain>
    </source>
</reference>
<evidence type="ECO:0000313" key="1">
    <source>
        <dbReference type="EMBL" id="KPW50512.1"/>
    </source>
</evidence>
<dbReference type="Pfam" id="PF10734">
    <property type="entry name" value="DUF2523"/>
    <property type="match status" value="1"/>
</dbReference>
<name>A0A0P9JJC2_9PSED</name>
<accession>A0A0P9JJC2</accession>
<comment type="caution">
    <text evidence="1">The sequence shown here is derived from an EMBL/GenBank/DDBJ whole genome shotgun (WGS) entry which is preliminary data.</text>
</comment>
<dbReference type="InterPro" id="IPR019670">
    <property type="entry name" value="DUF2523"/>
</dbReference>
<organism evidence="1 2">
    <name type="scientific">Pseudomonas syringae pv. antirrhini</name>
    <dbReference type="NCBI Taxonomy" id="251702"/>
    <lineage>
        <taxon>Bacteria</taxon>
        <taxon>Pseudomonadati</taxon>
        <taxon>Pseudomonadota</taxon>
        <taxon>Gammaproteobacteria</taxon>
        <taxon>Pseudomonadales</taxon>
        <taxon>Pseudomonadaceae</taxon>
        <taxon>Pseudomonas</taxon>
    </lineage>
</organism>